<protein>
    <submittedName>
        <fullName evidence="1">Uncharacterized protein</fullName>
    </submittedName>
</protein>
<accession>A0ACB0I9F3</accession>
<name>A0ACB0I9F3_TRIPR</name>
<gene>
    <name evidence="1" type="ORF">MILVUS5_LOCUS751</name>
</gene>
<proteinExistence type="predicted"/>
<keyword evidence="2" id="KW-1185">Reference proteome</keyword>
<dbReference type="Proteomes" id="UP001177021">
    <property type="component" value="Unassembled WGS sequence"/>
</dbReference>
<organism evidence="1 2">
    <name type="scientific">Trifolium pratense</name>
    <name type="common">Red clover</name>
    <dbReference type="NCBI Taxonomy" id="57577"/>
    <lineage>
        <taxon>Eukaryota</taxon>
        <taxon>Viridiplantae</taxon>
        <taxon>Streptophyta</taxon>
        <taxon>Embryophyta</taxon>
        <taxon>Tracheophyta</taxon>
        <taxon>Spermatophyta</taxon>
        <taxon>Magnoliopsida</taxon>
        <taxon>eudicotyledons</taxon>
        <taxon>Gunneridae</taxon>
        <taxon>Pentapetalae</taxon>
        <taxon>rosids</taxon>
        <taxon>fabids</taxon>
        <taxon>Fabales</taxon>
        <taxon>Fabaceae</taxon>
        <taxon>Papilionoideae</taxon>
        <taxon>50 kb inversion clade</taxon>
        <taxon>NPAAA clade</taxon>
        <taxon>Hologalegina</taxon>
        <taxon>IRL clade</taxon>
        <taxon>Trifolieae</taxon>
        <taxon>Trifolium</taxon>
    </lineage>
</organism>
<comment type="caution">
    <text evidence="1">The sequence shown here is derived from an EMBL/GenBank/DDBJ whole genome shotgun (WGS) entry which is preliminary data.</text>
</comment>
<sequence>MLKRDPQFIHQPHQFLDSWRFRVRIARLQHVSYFPKADMEMMPYAEMSDSRTLSTE</sequence>
<reference evidence="1" key="1">
    <citation type="submission" date="2023-10" db="EMBL/GenBank/DDBJ databases">
        <authorList>
            <person name="Rodriguez Cubillos JULIANA M."/>
            <person name="De Vega J."/>
        </authorList>
    </citation>
    <scope>NUCLEOTIDE SEQUENCE</scope>
</reference>
<evidence type="ECO:0000313" key="2">
    <source>
        <dbReference type="Proteomes" id="UP001177021"/>
    </source>
</evidence>
<evidence type="ECO:0000313" key="1">
    <source>
        <dbReference type="EMBL" id="CAJ2628543.1"/>
    </source>
</evidence>
<dbReference type="EMBL" id="CASHSV030000001">
    <property type="protein sequence ID" value="CAJ2628543.1"/>
    <property type="molecule type" value="Genomic_DNA"/>
</dbReference>